<dbReference type="Gene3D" id="3.30.450.20">
    <property type="entry name" value="PAS domain"/>
    <property type="match status" value="1"/>
</dbReference>
<sequence>MPENVSPLRDHGDEPIARDSRRPALDGPAWSILAVYDTRDAAVLTCSAVERMVFAGRPVRLRQAGSPDEALEVLKGEPDAALVLIHTAVSHPEGWVGLARMIRESLGNTDIRIVLMTDPGSSAPDQDLILRYEVTDVHVTGQHPAEHLVTVIATSLRTFDRLRIIATQREELQRLKHSVEQHIEERAAPPLNTEQRLRAILDASVLPIFITAWADGTVLYANESARRQLGLVETLPDAAIWCAGEDRNDLMRRVQADGVVNAYEAQVQGLGGRRFWSLIAAIRITIDETQGVLLTFNDISSRKAMEEELKRLATTDALTGIANRRFLMDHGEREMRRARRYGSDLSVLIIDVDHFKDVNDRWGHTVGDAALKALVDCCLGELREIDILCRLGGEEFVALMPETPPDAALTAAERVRSAVAGMTVSAEGGVSFSMTVSIGLTAPRPGDAALTDILTRADEALYEAKNTGRNRIVVRV</sequence>
<dbReference type="Pfam" id="PF00990">
    <property type="entry name" value="GGDEF"/>
    <property type="match status" value="1"/>
</dbReference>
<dbReference type="CDD" id="cd01949">
    <property type="entry name" value="GGDEF"/>
    <property type="match status" value="1"/>
</dbReference>
<name>A0A7X1ZFX8_9PROT</name>
<dbReference type="PANTHER" id="PTHR45138">
    <property type="entry name" value="REGULATORY COMPONENTS OF SENSORY TRANSDUCTION SYSTEM"/>
    <property type="match status" value="1"/>
</dbReference>
<comment type="catalytic activity">
    <reaction evidence="2">
        <text>2 GTP = 3',3'-c-di-GMP + 2 diphosphate</text>
        <dbReference type="Rhea" id="RHEA:24898"/>
        <dbReference type="ChEBI" id="CHEBI:33019"/>
        <dbReference type="ChEBI" id="CHEBI:37565"/>
        <dbReference type="ChEBI" id="CHEBI:58805"/>
        <dbReference type="EC" id="2.7.7.65"/>
    </reaction>
</comment>
<gene>
    <name evidence="6" type="ORF">GHC57_15160</name>
</gene>
<dbReference type="Gene3D" id="3.30.70.270">
    <property type="match status" value="1"/>
</dbReference>
<dbReference type="InterPro" id="IPR043128">
    <property type="entry name" value="Rev_trsase/Diguanyl_cyclase"/>
</dbReference>
<proteinExistence type="predicted"/>
<organism evidence="6 7">
    <name type="scientific">Roseospira navarrensis</name>
    <dbReference type="NCBI Taxonomy" id="140058"/>
    <lineage>
        <taxon>Bacteria</taxon>
        <taxon>Pseudomonadati</taxon>
        <taxon>Pseudomonadota</taxon>
        <taxon>Alphaproteobacteria</taxon>
        <taxon>Rhodospirillales</taxon>
        <taxon>Rhodospirillaceae</taxon>
        <taxon>Roseospira</taxon>
    </lineage>
</organism>
<evidence type="ECO:0000256" key="3">
    <source>
        <dbReference type="SAM" id="MobiDB-lite"/>
    </source>
</evidence>
<dbReference type="NCBIfam" id="TIGR00229">
    <property type="entry name" value="sensory_box"/>
    <property type="match status" value="1"/>
</dbReference>
<feature type="domain" description="PAC" evidence="4">
    <location>
        <begin position="261"/>
        <end position="311"/>
    </location>
</feature>
<dbReference type="CDD" id="cd00130">
    <property type="entry name" value="PAS"/>
    <property type="match status" value="1"/>
</dbReference>
<dbReference type="InterPro" id="IPR050469">
    <property type="entry name" value="Diguanylate_Cyclase"/>
</dbReference>
<dbReference type="PROSITE" id="PS50887">
    <property type="entry name" value="GGDEF"/>
    <property type="match status" value="1"/>
</dbReference>
<feature type="domain" description="GGDEF" evidence="5">
    <location>
        <begin position="343"/>
        <end position="476"/>
    </location>
</feature>
<evidence type="ECO:0000256" key="2">
    <source>
        <dbReference type="ARBA" id="ARBA00034247"/>
    </source>
</evidence>
<dbReference type="SMART" id="SM00091">
    <property type="entry name" value="PAS"/>
    <property type="match status" value="1"/>
</dbReference>
<dbReference type="AlphaFoldDB" id="A0A7X1ZFX8"/>
<evidence type="ECO:0000313" key="7">
    <source>
        <dbReference type="Proteomes" id="UP000434582"/>
    </source>
</evidence>
<comment type="caution">
    <text evidence="6">The sequence shown here is derived from an EMBL/GenBank/DDBJ whole genome shotgun (WGS) entry which is preliminary data.</text>
</comment>
<feature type="region of interest" description="Disordered" evidence="3">
    <location>
        <begin position="1"/>
        <end position="22"/>
    </location>
</feature>
<feature type="compositionally biased region" description="Basic and acidic residues" evidence="3">
    <location>
        <begin position="8"/>
        <end position="22"/>
    </location>
</feature>
<evidence type="ECO:0000256" key="1">
    <source>
        <dbReference type="ARBA" id="ARBA00012528"/>
    </source>
</evidence>
<dbReference type="OrthoDB" id="7326651at2"/>
<reference evidence="6 7" key="1">
    <citation type="submission" date="2019-10" db="EMBL/GenBank/DDBJ databases">
        <title>Draft whole-genome sequence of the purple nonsulfur photosynthetic bacterium Roseospira navarrensis DSM 15114.</title>
        <authorList>
            <person name="Kyndt J.A."/>
            <person name="Meyer T.E."/>
        </authorList>
    </citation>
    <scope>NUCLEOTIDE SEQUENCE [LARGE SCALE GENOMIC DNA]</scope>
    <source>
        <strain evidence="6 7">DSM 15114</strain>
    </source>
</reference>
<keyword evidence="7" id="KW-1185">Reference proteome</keyword>
<evidence type="ECO:0000313" key="6">
    <source>
        <dbReference type="EMBL" id="MQX37858.1"/>
    </source>
</evidence>
<dbReference type="EC" id="2.7.7.65" evidence="1"/>
<dbReference type="InterPro" id="IPR029787">
    <property type="entry name" value="Nucleotide_cyclase"/>
</dbReference>
<dbReference type="InterPro" id="IPR035965">
    <property type="entry name" value="PAS-like_dom_sf"/>
</dbReference>
<dbReference type="GO" id="GO:1902201">
    <property type="term" value="P:negative regulation of bacterial-type flagellum-dependent cell motility"/>
    <property type="evidence" value="ECO:0007669"/>
    <property type="project" value="TreeGrafter"/>
</dbReference>
<dbReference type="GO" id="GO:0043709">
    <property type="term" value="P:cell adhesion involved in single-species biofilm formation"/>
    <property type="evidence" value="ECO:0007669"/>
    <property type="project" value="TreeGrafter"/>
</dbReference>
<dbReference type="PANTHER" id="PTHR45138:SF9">
    <property type="entry name" value="DIGUANYLATE CYCLASE DGCM-RELATED"/>
    <property type="match status" value="1"/>
</dbReference>
<dbReference type="FunFam" id="3.30.70.270:FF:000001">
    <property type="entry name" value="Diguanylate cyclase domain protein"/>
    <property type="match status" value="1"/>
</dbReference>
<dbReference type="SMART" id="SM00267">
    <property type="entry name" value="GGDEF"/>
    <property type="match status" value="1"/>
</dbReference>
<evidence type="ECO:0000259" key="4">
    <source>
        <dbReference type="PROSITE" id="PS50113"/>
    </source>
</evidence>
<dbReference type="SUPFAM" id="SSF55073">
    <property type="entry name" value="Nucleotide cyclase"/>
    <property type="match status" value="1"/>
</dbReference>
<accession>A0A7X1ZFX8</accession>
<dbReference type="InterPro" id="IPR000160">
    <property type="entry name" value="GGDEF_dom"/>
</dbReference>
<dbReference type="GO" id="GO:0005886">
    <property type="term" value="C:plasma membrane"/>
    <property type="evidence" value="ECO:0007669"/>
    <property type="project" value="TreeGrafter"/>
</dbReference>
<dbReference type="NCBIfam" id="TIGR00254">
    <property type="entry name" value="GGDEF"/>
    <property type="match status" value="1"/>
</dbReference>
<dbReference type="InterPro" id="IPR000700">
    <property type="entry name" value="PAS-assoc_C"/>
</dbReference>
<evidence type="ECO:0000259" key="5">
    <source>
        <dbReference type="PROSITE" id="PS50887"/>
    </source>
</evidence>
<dbReference type="Proteomes" id="UP000434582">
    <property type="component" value="Unassembled WGS sequence"/>
</dbReference>
<dbReference type="GO" id="GO:0052621">
    <property type="term" value="F:diguanylate cyclase activity"/>
    <property type="evidence" value="ECO:0007669"/>
    <property type="project" value="UniProtKB-EC"/>
</dbReference>
<dbReference type="InterPro" id="IPR000014">
    <property type="entry name" value="PAS"/>
</dbReference>
<dbReference type="PROSITE" id="PS50113">
    <property type="entry name" value="PAC"/>
    <property type="match status" value="1"/>
</dbReference>
<dbReference type="Pfam" id="PF13188">
    <property type="entry name" value="PAS_8"/>
    <property type="match status" value="1"/>
</dbReference>
<dbReference type="SUPFAM" id="SSF55785">
    <property type="entry name" value="PYP-like sensor domain (PAS domain)"/>
    <property type="match status" value="1"/>
</dbReference>
<protein>
    <recommendedName>
        <fullName evidence="1">diguanylate cyclase</fullName>
        <ecNumber evidence="1">2.7.7.65</ecNumber>
    </recommendedName>
</protein>
<dbReference type="RefSeq" id="WP_153345762.1">
    <property type="nucleotide sequence ID" value="NZ_WIVE01000058.1"/>
</dbReference>
<dbReference type="EMBL" id="WIVE01000058">
    <property type="protein sequence ID" value="MQX37858.1"/>
    <property type="molecule type" value="Genomic_DNA"/>
</dbReference>